<comment type="caution">
    <text evidence="2">The sequence shown here is derived from an EMBL/GenBank/DDBJ whole genome shotgun (WGS) entry which is preliminary data.</text>
</comment>
<dbReference type="PANTHER" id="PTHR31479:SF25">
    <property type="entry name" value="OS07G0527900 PROTEIN"/>
    <property type="match status" value="1"/>
</dbReference>
<protein>
    <submittedName>
        <fullName evidence="2">Uncharacterized protein</fullName>
    </submittedName>
</protein>
<gene>
    <name evidence="2" type="ORF">PVAP13_2NG517300</name>
</gene>
<keyword evidence="1" id="KW-0472">Membrane</keyword>
<dbReference type="Proteomes" id="UP000823388">
    <property type="component" value="Chromosome 2N"/>
</dbReference>
<keyword evidence="1" id="KW-0812">Transmembrane</keyword>
<dbReference type="PANTHER" id="PTHR31479">
    <property type="entry name" value="ALPHA/BETA-HYDROLASES SUPERFAMILY PROTEIN"/>
    <property type="match status" value="1"/>
</dbReference>
<evidence type="ECO:0000256" key="1">
    <source>
        <dbReference type="SAM" id="Phobius"/>
    </source>
</evidence>
<evidence type="ECO:0000313" key="2">
    <source>
        <dbReference type="EMBL" id="KAG2637425.1"/>
    </source>
</evidence>
<organism evidence="2 3">
    <name type="scientific">Panicum virgatum</name>
    <name type="common">Blackwell switchgrass</name>
    <dbReference type="NCBI Taxonomy" id="38727"/>
    <lineage>
        <taxon>Eukaryota</taxon>
        <taxon>Viridiplantae</taxon>
        <taxon>Streptophyta</taxon>
        <taxon>Embryophyta</taxon>
        <taxon>Tracheophyta</taxon>
        <taxon>Spermatophyta</taxon>
        <taxon>Magnoliopsida</taxon>
        <taxon>Liliopsida</taxon>
        <taxon>Poales</taxon>
        <taxon>Poaceae</taxon>
        <taxon>PACMAD clade</taxon>
        <taxon>Panicoideae</taxon>
        <taxon>Panicodae</taxon>
        <taxon>Paniceae</taxon>
        <taxon>Panicinae</taxon>
        <taxon>Panicum</taxon>
        <taxon>Panicum sect. Hiantes</taxon>
    </lineage>
</organism>
<reference evidence="2" key="1">
    <citation type="submission" date="2020-05" db="EMBL/GenBank/DDBJ databases">
        <title>WGS assembly of Panicum virgatum.</title>
        <authorList>
            <person name="Lovell J.T."/>
            <person name="Jenkins J."/>
            <person name="Shu S."/>
            <person name="Juenger T.E."/>
            <person name="Schmutz J."/>
        </authorList>
    </citation>
    <scope>NUCLEOTIDE SEQUENCE</scope>
    <source>
        <strain evidence="2">AP13</strain>
    </source>
</reference>
<dbReference type="AlphaFoldDB" id="A0A8T0VRJ5"/>
<keyword evidence="1" id="KW-1133">Transmembrane helix</keyword>
<keyword evidence="3" id="KW-1185">Reference proteome</keyword>
<sequence>MDKGIIFTFFLHCVFFLLHLFFLLYIHANNILERFMAWKGPAPPAPTPDPPLPKLDSDEDFHITGPRHMMTISPTETIEIDWDKEEHRRCITACLVRGTYVLESERTKSREASDDTRAPAWWESFHFRKLCVLECECECVFCQIGRHIVDIDFGRQRFIYGAIFEYVPPGGSPRHPSAPSYVVAFRGTMRRDATTVGDMRLNLRILLNAHHSCGRFSHAREKVREFLNSTAIPNGGLVWMAGHSLGASIALDGGRDMMAQRELNLNIPTFLFNPPHVSLAAAFNNELPMAKVAKIVVTSSSYFFKHGLGTVLMKRHKEDMGEQFKQLSPWIPNLYVHRRDFICKGFIDYFEQREQMHKLLPGVAASGTTLSYRDMCLFLFGMHKERPHLLPSAMLWENQSSVGNPHELRQWWLPQGPELVLSRKAYKWPA</sequence>
<dbReference type="InterPro" id="IPR029058">
    <property type="entry name" value="AB_hydrolase_fold"/>
</dbReference>
<accession>A0A8T0VRJ5</accession>
<feature type="transmembrane region" description="Helical" evidence="1">
    <location>
        <begin position="6"/>
        <end position="26"/>
    </location>
</feature>
<dbReference type="EMBL" id="CM029040">
    <property type="protein sequence ID" value="KAG2637425.1"/>
    <property type="molecule type" value="Genomic_DNA"/>
</dbReference>
<dbReference type="SUPFAM" id="SSF53474">
    <property type="entry name" value="alpha/beta-Hydrolases"/>
    <property type="match status" value="1"/>
</dbReference>
<name>A0A8T0VRJ5_PANVG</name>
<proteinExistence type="predicted"/>
<evidence type="ECO:0000313" key="3">
    <source>
        <dbReference type="Proteomes" id="UP000823388"/>
    </source>
</evidence>